<dbReference type="Gene3D" id="3.30.1220.10">
    <property type="entry name" value="CobW-like, C-terminal domain"/>
    <property type="match status" value="1"/>
</dbReference>
<evidence type="ECO:0000259" key="6">
    <source>
        <dbReference type="SMART" id="SM00833"/>
    </source>
</evidence>
<comment type="catalytic activity">
    <reaction evidence="5">
        <text>GTP + H2O = GDP + phosphate + H(+)</text>
        <dbReference type="Rhea" id="RHEA:19669"/>
        <dbReference type="ChEBI" id="CHEBI:15377"/>
        <dbReference type="ChEBI" id="CHEBI:15378"/>
        <dbReference type="ChEBI" id="CHEBI:37565"/>
        <dbReference type="ChEBI" id="CHEBI:43474"/>
        <dbReference type="ChEBI" id="CHEBI:58189"/>
    </reaction>
    <physiologicalReaction direction="left-to-right" evidence="5">
        <dbReference type="Rhea" id="RHEA:19670"/>
    </physiologicalReaction>
</comment>
<dbReference type="InterPro" id="IPR027417">
    <property type="entry name" value="P-loop_NTPase"/>
</dbReference>
<dbReference type="SUPFAM" id="SSF90002">
    <property type="entry name" value="Hypothetical protein YjiA, C-terminal domain"/>
    <property type="match status" value="1"/>
</dbReference>
<name>A0ABT5VC91_9BACI</name>
<dbReference type="InterPro" id="IPR003495">
    <property type="entry name" value="CobW/HypB/UreG_nucleotide-bd"/>
</dbReference>
<keyword evidence="1" id="KW-0547">Nucleotide-binding</keyword>
<dbReference type="Proteomes" id="UP001148125">
    <property type="component" value="Unassembled WGS sequence"/>
</dbReference>
<evidence type="ECO:0000313" key="8">
    <source>
        <dbReference type="Proteomes" id="UP001148125"/>
    </source>
</evidence>
<dbReference type="InterPro" id="IPR036627">
    <property type="entry name" value="CobW-likC_sf"/>
</dbReference>
<evidence type="ECO:0000256" key="3">
    <source>
        <dbReference type="ARBA" id="ARBA00023186"/>
    </source>
</evidence>
<organism evidence="7 8">
    <name type="scientific">Alkalihalobacterium chitinilyticum</name>
    <dbReference type="NCBI Taxonomy" id="2980103"/>
    <lineage>
        <taxon>Bacteria</taxon>
        <taxon>Bacillati</taxon>
        <taxon>Bacillota</taxon>
        <taxon>Bacilli</taxon>
        <taxon>Bacillales</taxon>
        <taxon>Bacillaceae</taxon>
        <taxon>Alkalihalobacterium</taxon>
    </lineage>
</organism>
<evidence type="ECO:0000313" key="7">
    <source>
        <dbReference type="EMBL" id="MDE5412093.1"/>
    </source>
</evidence>
<dbReference type="SUPFAM" id="SSF52540">
    <property type="entry name" value="P-loop containing nucleoside triphosphate hydrolases"/>
    <property type="match status" value="1"/>
</dbReference>
<protein>
    <submittedName>
        <fullName evidence="7">GTP-binding protein</fullName>
    </submittedName>
</protein>
<dbReference type="Gene3D" id="3.40.50.300">
    <property type="entry name" value="P-loop containing nucleotide triphosphate hydrolases"/>
    <property type="match status" value="1"/>
</dbReference>
<dbReference type="InterPro" id="IPR051316">
    <property type="entry name" value="Zinc-reg_GTPase_activator"/>
</dbReference>
<evidence type="ECO:0000256" key="2">
    <source>
        <dbReference type="ARBA" id="ARBA00022801"/>
    </source>
</evidence>
<dbReference type="InterPro" id="IPR011629">
    <property type="entry name" value="CobW-like_C"/>
</dbReference>
<evidence type="ECO:0000256" key="5">
    <source>
        <dbReference type="ARBA" id="ARBA00049117"/>
    </source>
</evidence>
<dbReference type="RefSeq" id="WP_275116715.1">
    <property type="nucleotide sequence ID" value="NZ_JAOTPO010000001.1"/>
</dbReference>
<comment type="similarity">
    <text evidence="4">Belongs to the SIMIBI class G3E GTPase family. ZNG1 subfamily.</text>
</comment>
<dbReference type="PANTHER" id="PTHR13748">
    <property type="entry name" value="COBW-RELATED"/>
    <property type="match status" value="1"/>
</dbReference>
<dbReference type="SMART" id="SM00833">
    <property type="entry name" value="CobW_C"/>
    <property type="match status" value="1"/>
</dbReference>
<dbReference type="EMBL" id="JAOTPO010000001">
    <property type="protein sequence ID" value="MDE5412093.1"/>
    <property type="molecule type" value="Genomic_DNA"/>
</dbReference>
<dbReference type="CDD" id="cd03112">
    <property type="entry name" value="CobW-like"/>
    <property type="match status" value="1"/>
</dbReference>
<accession>A0ABT5VC91</accession>
<proteinExistence type="inferred from homology"/>
<keyword evidence="2" id="KW-0378">Hydrolase</keyword>
<evidence type="ECO:0000256" key="4">
    <source>
        <dbReference type="ARBA" id="ARBA00034320"/>
    </source>
</evidence>
<gene>
    <name evidence="7" type="ORF">N7Z68_01670</name>
</gene>
<evidence type="ECO:0000256" key="1">
    <source>
        <dbReference type="ARBA" id="ARBA00022741"/>
    </source>
</evidence>
<dbReference type="PANTHER" id="PTHR13748:SF62">
    <property type="entry name" value="COBW DOMAIN-CONTAINING PROTEIN"/>
    <property type="match status" value="1"/>
</dbReference>
<comment type="caution">
    <text evidence="7">The sequence shown here is derived from an EMBL/GenBank/DDBJ whole genome shotgun (WGS) entry which is preliminary data.</text>
</comment>
<keyword evidence="3" id="KW-0143">Chaperone</keyword>
<keyword evidence="8" id="KW-1185">Reference proteome</keyword>
<reference evidence="7" key="1">
    <citation type="submission" date="2024-05" db="EMBL/GenBank/DDBJ databases">
        <title>Alkalihalobacillus sp. strain MEB203 novel alkaliphilic bacterium from Lonar Lake, India.</title>
        <authorList>
            <person name="Joshi A."/>
            <person name="Thite S."/>
            <person name="Mengade P."/>
        </authorList>
    </citation>
    <scope>NUCLEOTIDE SEQUENCE</scope>
    <source>
        <strain evidence="7">MEB 203</strain>
    </source>
</reference>
<feature type="domain" description="CobW C-terminal" evidence="6">
    <location>
        <begin position="239"/>
        <end position="324"/>
    </location>
</feature>
<dbReference type="Pfam" id="PF07683">
    <property type="entry name" value="CobW_C"/>
    <property type="match status" value="1"/>
</dbReference>
<sequence length="332" mass="37928">MAKIPVFVLSGFLGSGKTTLLLRLLEECSRRHLKPAVLMNELGSTDTDGAIISNDRKEQVVEKLLDGCICCNKKGEVVASIEKLLLQKPDVIFIELTGVANPEEVADSLTEPQFIDRLSLQQVITLLDAENVLDYNSIFEADRNLVETVKRQTEVADLLVINKIDLVDSTRITKINKILRKQNNKAEICFTNYSEIDLDPVLKSIQQKRPRQEIRVTFNKKSQEGKQEKHEHKKSYSRIQTISLPIPQPIREKEIEKFLKKYKSSILRAKGYIPLAGKNQTYLMQHVVKRTSWEPTTYTGQHYLVVIGIDLNKEELTTQWKKVMQCQAPLVN</sequence>
<dbReference type="Pfam" id="PF02492">
    <property type="entry name" value="cobW"/>
    <property type="match status" value="1"/>
</dbReference>